<dbReference type="GO" id="GO:0003700">
    <property type="term" value="F:DNA-binding transcription factor activity"/>
    <property type="evidence" value="ECO:0007669"/>
    <property type="project" value="TreeGrafter"/>
</dbReference>
<dbReference type="SMART" id="SM00354">
    <property type="entry name" value="HTH_LACI"/>
    <property type="match status" value="1"/>
</dbReference>
<organism evidence="5 6">
    <name type="scientific">Halostreptopolyspora alba</name>
    <dbReference type="NCBI Taxonomy" id="2487137"/>
    <lineage>
        <taxon>Bacteria</taxon>
        <taxon>Bacillati</taxon>
        <taxon>Actinomycetota</taxon>
        <taxon>Actinomycetes</taxon>
        <taxon>Streptosporangiales</taxon>
        <taxon>Nocardiopsidaceae</taxon>
        <taxon>Halostreptopolyspora</taxon>
    </lineage>
</organism>
<protein>
    <submittedName>
        <fullName evidence="5">LacI family transcriptional regulator</fullName>
    </submittedName>
</protein>
<dbReference type="EMBL" id="RJMB01000019">
    <property type="protein sequence ID" value="RNL83039.1"/>
    <property type="molecule type" value="Genomic_DNA"/>
</dbReference>
<keyword evidence="2" id="KW-0238">DNA-binding</keyword>
<evidence type="ECO:0000313" key="6">
    <source>
        <dbReference type="Proteomes" id="UP000269198"/>
    </source>
</evidence>
<dbReference type="Proteomes" id="UP000269198">
    <property type="component" value="Unassembled WGS sequence"/>
</dbReference>
<dbReference type="InterPro" id="IPR028082">
    <property type="entry name" value="Peripla_BP_I"/>
</dbReference>
<evidence type="ECO:0000256" key="1">
    <source>
        <dbReference type="ARBA" id="ARBA00023015"/>
    </source>
</evidence>
<dbReference type="Pfam" id="PF13377">
    <property type="entry name" value="Peripla_BP_3"/>
    <property type="match status" value="1"/>
</dbReference>
<evidence type="ECO:0000256" key="3">
    <source>
        <dbReference type="ARBA" id="ARBA00023163"/>
    </source>
</evidence>
<dbReference type="CDD" id="cd01392">
    <property type="entry name" value="HTH_LacI"/>
    <property type="match status" value="1"/>
</dbReference>
<dbReference type="InterPro" id="IPR046335">
    <property type="entry name" value="LacI/GalR-like_sensor"/>
</dbReference>
<dbReference type="CDD" id="cd06296">
    <property type="entry name" value="PBP1_CatR-like"/>
    <property type="match status" value="1"/>
</dbReference>
<accession>A0A3N0E5K5</accession>
<reference evidence="5 6" key="1">
    <citation type="submission" date="2018-11" db="EMBL/GenBank/DDBJ databases">
        <title>The genome draft of YIM 96095.</title>
        <authorList>
            <person name="Tang S.-K."/>
            <person name="Chunyu W.-X."/>
            <person name="Feng Y.-Z."/>
        </authorList>
    </citation>
    <scope>NUCLEOTIDE SEQUENCE [LARGE SCALE GENOMIC DNA]</scope>
    <source>
        <strain evidence="5 6">YIM 96095</strain>
    </source>
</reference>
<dbReference type="AlphaFoldDB" id="A0A3N0E5K5"/>
<proteinExistence type="predicted"/>
<dbReference type="Gene3D" id="3.40.50.2300">
    <property type="match status" value="2"/>
</dbReference>
<feature type="domain" description="HTH lacI-type" evidence="4">
    <location>
        <begin position="18"/>
        <end position="72"/>
    </location>
</feature>
<dbReference type="GO" id="GO:0000976">
    <property type="term" value="F:transcription cis-regulatory region binding"/>
    <property type="evidence" value="ECO:0007669"/>
    <property type="project" value="TreeGrafter"/>
</dbReference>
<evidence type="ECO:0000259" key="4">
    <source>
        <dbReference type="PROSITE" id="PS50932"/>
    </source>
</evidence>
<dbReference type="SUPFAM" id="SSF53822">
    <property type="entry name" value="Periplasmic binding protein-like I"/>
    <property type="match status" value="1"/>
</dbReference>
<dbReference type="PROSITE" id="PS50932">
    <property type="entry name" value="HTH_LACI_2"/>
    <property type="match status" value="1"/>
</dbReference>
<dbReference type="Pfam" id="PF00356">
    <property type="entry name" value="LacI"/>
    <property type="match status" value="1"/>
</dbReference>
<keyword evidence="1" id="KW-0805">Transcription regulation</keyword>
<dbReference type="OrthoDB" id="3227375at2"/>
<evidence type="ECO:0000313" key="5">
    <source>
        <dbReference type="EMBL" id="RNL83039.1"/>
    </source>
</evidence>
<evidence type="ECO:0000256" key="2">
    <source>
        <dbReference type="ARBA" id="ARBA00023125"/>
    </source>
</evidence>
<dbReference type="SUPFAM" id="SSF47413">
    <property type="entry name" value="lambda repressor-like DNA-binding domains"/>
    <property type="match status" value="1"/>
</dbReference>
<keyword evidence="3" id="KW-0804">Transcription</keyword>
<keyword evidence="6" id="KW-1185">Reference proteome</keyword>
<name>A0A3N0E5K5_9ACTN</name>
<dbReference type="InterPro" id="IPR010982">
    <property type="entry name" value="Lambda_DNA-bd_dom_sf"/>
</dbReference>
<dbReference type="Gene3D" id="1.10.260.40">
    <property type="entry name" value="lambda repressor-like DNA-binding domains"/>
    <property type="match status" value="1"/>
</dbReference>
<sequence>MTADQTSVSHGSSDPEPITISKIAEIAGVSVPTVSKVLNGRSDVAPQTRSRVEELISQHGYRRRRGPGSGRSATIDLVFHELDSAWAVEVIRGVERVARAEGLSVVLAESGGEQTPGDAWVDAVVARQSTAAILVLSKLAPAQKERLDARGIPFVVVDPTGDPGEDLPSIGATNWNGGLAATRHLISLGHERIAVIGGPKNILCSRARIDGYRSALDAAGLPDDPALVRTGDFHVEGGRDEGRRLLLLDDPPTGIFAGSDLQAMGLYEAARELGVRIPDDLSVVGFDDLPVARWVGPPLTTVRQPLTEMAEEATRLALILSREERPGNLRLDLATDLIVRQSTAPPRPR</sequence>
<comment type="caution">
    <text evidence="5">The sequence shown here is derived from an EMBL/GenBank/DDBJ whole genome shotgun (WGS) entry which is preliminary data.</text>
</comment>
<dbReference type="PANTHER" id="PTHR30146">
    <property type="entry name" value="LACI-RELATED TRANSCRIPTIONAL REPRESSOR"/>
    <property type="match status" value="1"/>
</dbReference>
<dbReference type="InterPro" id="IPR000843">
    <property type="entry name" value="HTH_LacI"/>
</dbReference>
<dbReference type="PANTHER" id="PTHR30146:SF153">
    <property type="entry name" value="LACTOSE OPERON REPRESSOR"/>
    <property type="match status" value="1"/>
</dbReference>
<gene>
    <name evidence="5" type="ORF">EFW17_17670</name>
</gene>